<evidence type="ECO:0000256" key="7">
    <source>
        <dbReference type="ARBA" id="ARBA00022827"/>
    </source>
</evidence>
<dbReference type="GO" id="GO:0016740">
    <property type="term" value="F:transferase activity"/>
    <property type="evidence" value="ECO:0007669"/>
    <property type="project" value="UniProtKB-KW"/>
</dbReference>
<sequence length="309" mass="33786">MNAVDGDRRTVTRTTLAMGTIVNVHVSTVKPDFLIERAMGRVSQVFRDVEHNCSRFDASSELSQLCRSTGVFVPVSDMLFEAVRFAIEVAKATDGLFDPTVGQTMSRLGFNRHYLTGAVVMPDLTGRADYRDVELDEDRRQIRLAKPLLLDLGAVAKGFAIDLAAQTLQGFEGFVVDAGGDLYVSGTNHHGEAWHVGIQHPVDSRRTICNLRLTDTAICTSGNYERKSPVVATAHHIVDAKTGISPVEVVSCTAIAPYAMMADAFSTASLLLGVEHGIKLLEALGLEGLWITSDLEVHTTNQFTRYQYE</sequence>
<dbReference type="RefSeq" id="WP_368780828.1">
    <property type="nucleotide sequence ID" value="NZ_CP162940.1"/>
</dbReference>
<evidence type="ECO:0000256" key="5">
    <source>
        <dbReference type="ARBA" id="ARBA00022679"/>
    </source>
</evidence>
<gene>
    <name evidence="12" type="ORF">KKP3000_000106</name>
</gene>
<dbReference type="Pfam" id="PF02424">
    <property type="entry name" value="ApbE"/>
    <property type="match status" value="1"/>
</dbReference>
<evidence type="ECO:0000256" key="3">
    <source>
        <dbReference type="ARBA" id="ARBA00016337"/>
    </source>
</evidence>
<dbReference type="SUPFAM" id="SSF143631">
    <property type="entry name" value="ApbE-like"/>
    <property type="match status" value="1"/>
</dbReference>
<evidence type="ECO:0000256" key="1">
    <source>
        <dbReference type="ARBA" id="ARBA00001946"/>
    </source>
</evidence>
<accession>A0ABV5AH24</accession>
<evidence type="ECO:0000256" key="6">
    <source>
        <dbReference type="ARBA" id="ARBA00022723"/>
    </source>
</evidence>
<keyword evidence="13" id="KW-1185">Reference proteome</keyword>
<evidence type="ECO:0000256" key="11">
    <source>
        <dbReference type="PIRNR" id="PIRNR006268"/>
    </source>
</evidence>
<keyword evidence="6 11" id="KW-0479">Metal-binding</keyword>
<keyword evidence="5 11" id="KW-0808">Transferase</keyword>
<comment type="cofactor">
    <cofactor evidence="1">
        <name>Mg(2+)</name>
        <dbReference type="ChEBI" id="CHEBI:18420"/>
    </cofactor>
</comment>
<dbReference type="Proteomes" id="UP001579974">
    <property type="component" value="Unassembled WGS sequence"/>
</dbReference>
<keyword evidence="7 11" id="KW-0274">FAD</keyword>
<name>A0ABV5AH24_9BACL</name>
<dbReference type="PANTHER" id="PTHR30040:SF2">
    <property type="entry name" value="FAD:PROTEIN FMN TRANSFERASE"/>
    <property type="match status" value="1"/>
</dbReference>
<protein>
    <recommendedName>
        <fullName evidence="3 11">FAD:protein FMN transferase</fullName>
        <ecNumber evidence="2 11">2.7.1.180</ecNumber>
    </recommendedName>
    <alternativeName>
        <fullName evidence="9 11">Flavin transferase</fullName>
    </alternativeName>
</protein>
<evidence type="ECO:0000313" key="12">
    <source>
        <dbReference type="EMBL" id="MFB5191335.1"/>
    </source>
</evidence>
<comment type="catalytic activity">
    <reaction evidence="10 11">
        <text>L-threonyl-[protein] + FAD = FMN-L-threonyl-[protein] + AMP + H(+)</text>
        <dbReference type="Rhea" id="RHEA:36847"/>
        <dbReference type="Rhea" id="RHEA-COMP:11060"/>
        <dbReference type="Rhea" id="RHEA-COMP:11061"/>
        <dbReference type="ChEBI" id="CHEBI:15378"/>
        <dbReference type="ChEBI" id="CHEBI:30013"/>
        <dbReference type="ChEBI" id="CHEBI:57692"/>
        <dbReference type="ChEBI" id="CHEBI:74257"/>
        <dbReference type="ChEBI" id="CHEBI:456215"/>
        <dbReference type="EC" id="2.7.1.180"/>
    </reaction>
</comment>
<reference evidence="12 13" key="1">
    <citation type="journal article" date="2024" name="Int. J. Mol. Sci.">
        <title>Exploration of Alicyclobacillus spp. Genome in Search of Antibiotic Resistance.</title>
        <authorList>
            <person name="Bucka-Kolendo J."/>
            <person name="Kiousi D.E."/>
            <person name="Dekowska A."/>
            <person name="Mikolajczuk-Szczyrba A."/>
            <person name="Karadedos D.M."/>
            <person name="Michael P."/>
            <person name="Galanis A."/>
            <person name="Sokolowska B."/>
        </authorList>
    </citation>
    <scope>NUCLEOTIDE SEQUENCE [LARGE SCALE GENOMIC DNA]</scope>
    <source>
        <strain evidence="12 13">KKP 3000</strain>
    </source>
</reference>
<proteinExistence type="inferred from homology"/>
<evidence type="ECO:0000256" key="4">
    <source>
        <dbReference type="ARBA" id="ARBA00022630"/>
    </source>
</evidence>
<dbReference type="PIRSF" id="PIRSF006268">
    <property type="entry name" value="ApbE"/>
    <property type="match status" value="1"/>
</dbReference>
<keyword evidence="4 11" id="KW-0285">Flavoprotein</keyword>
<dbReference type="InterPro" id="IPR024932">
    <property type="entry name" value="ApbE"/>
</dbReference>
<comment type="similarity">
    <text evidence="11">Belongs to the ApbE family.</text>
</comment>
<dbReference type="InterPro" id="IPR003374">
    <property type="entry name" value="ApbE-like_sf"/>
</dbReference>
<evidence type="ECO:0000256" key="8">
    <source>
        <dbReference type="ARBA" id="ARBA00022842"/>
    </source>
</evidence>
<dbReference type="EMBL" id="JBDXSU010000010">
    <property type="protein sequence ID" value="MFB5191335.1"/>
    <property type="molecule type" value="Genomic_DNA"/>
</dbReference>
<dbReference type="Gene3D" id="3.10.520.10">
    <property type="entry name" value="ApbE-like domains"/>
    <property type="match status" value="1"/>
</dbReference>
<dbReference type="EC" id="2.7.1.180" evidence="2 11"/>
<evidence type="ECO:0000313" key="13">
    <source>
        <dbReference type="Proteomes" id="UP001579974"/>
    </source>
</evidence>
<comment type="caution">
    <text evidence="12">The sequence shown here is derived from an EMBL/GenBank/DDBJ whole genome shotgun (WGS) entry which is preliminary data.</text>
</comment>
<dbReference type="PANTHER" id="PTHR30040">
    <property type="entry name" value="THIAMINE BIOSYNTHESIS LIPOPROTEIN APBE"/>
    <property type="match status" value="1"/>
</dbReference>
<evidence type="ECO:0000256" key="10">
    <source>
        <dbReference type="ARBA" id="ARBA00048540"/>
    </source>
</evidence>
<organism evidence="12 13">
    <name type="scientific">Alicyclobacillus fastidiosus</name>
    <dbReference type="NCBI Taxonomy" id="392011"/>
    <lineage>
        <taxon>Bacteria</taxon>
        <taxon>Bacillati</taxon>
        <taxon>Bacillota</taxon>
        <taxon>Bacilli</taxon>
        <taxon>Bacillales</taxon>
        <taxon>Alicyclobacillaceae</taxon>
        <taxon>Alicyclobacillus</taxon>
    </lineage>
</organism>
<evidence type="ECO:0000256" key="2">
    <source>
        <dbReference type="ARBA" id="ARBA00011955"/>
    </source>
</evidence>
<keyword evidence="8 11" id="KW-0460">Magnesium</keyword>
<evidence type="ECO:0000256" key="9">
    <source>
        <dbReference type="ARBA" id="ARBA00031306"/>
    </source>
</evidence>